<proteinExistence type="predicted"/>
<feature type="non-terminal residue" evidence="1">
    <location>
        <position position="1"/>
    </location>
</feature>
<protein>
    <submittedName>
        <fullName evidence="1">Uncharacterized protein</fullName>
    </submittedName>
</protein>
<accession>X1TYV9</accession>
<name>X1TYV9_9ZZZZ</name>
<dbReference type="EMBL" id="BARW01019216">
    <property type="protein sequence ID" value="GAI92765.1"/>
    <property type="molecule type" value="Genomic_DNA"/>
</dbReference>
<dbReference type="AlphaFoldDB" id="X1TYV9"/>
<reference evidence="1" key="1">
    <citation type="journal article" date="2014" name="Front. Microbiol.">
        <title>High frequency of phylogenetically diverse reductive dehalogenase-homologous genes in deep subseafloor sedimentary metagenomes.</title>
        <authorList>
            <person name="Kawai M."/>
            <person name="Futagami T."/>
            <person name="Toyoda A."/>
            <person name="Takaki Y."/>
            <person name="Nishi S."/>
            <person name="Hori S."/>
            <person name="Arai W."/>
            <person name="Tsubouchi T."/>
            <person name="Morono Y."/>
            <person name="Uchiyama I."/>
            <person name="Ito T."/>
            <person name="Fujiyama A."/>
            <person name="Inagaki F."/>
            <person name="Takami H."/>
        </authorList>
    </citation>
    <scope>NUCLEOTIDE SEQUENCE</scope>
    <source>
        <strain evidence="1">Expedition CK06-06</strain>
    </source>
</reference>
<organism evidence="1">
    <name type="scientific">marine sediment metagenome</name>
    <dbReference type="NCBI Taxonomy" id="412755"/>
    <lineage>
        <taxon>unclassified sequences</taxon>
        <taxon>metagenomes</taxon>
        <taxon>ecological metagenomes</taxon>
    </lineage>
</organism>
<sequence length="54" mass="6165">LNDAIIMLSYAHEVDLSKFIVSDCKKDLIKLKELIDAYLNVTKISNSIDKHTED</sequence>
<evidence type="ECO:0000313" key="1">
    <source>
        <dbReference type="EMBL" id="GAI92765.1"/>
    </source>
</evidence>
<comment type="caution">
    <text evidence="1">The sequence shown here is derived from an EMBL/GenBank/DDBJ whole genome shotgun (WGS) entry which is preliminary data.</text>
</comment>
<gene>
    <name evidence="1" type="ORF">S12H4_32737</name>
</gene>